<organism evidence="1 2">
    <name type="scientific">Panagrolaimus sp. ES5</name>
    <dbReference type="NCBI Taxonomy" id="591445"/>
    <lineage>
        <taxon>Eukaryota</taxon>
        <taxon>Metazoa</taxon>
        <taxon>Ecdysozoa</taxon>
        <taxon>Nematoda</taxon>
        <taxon>Chromadorea</taxon>
        <taxon>Rhabditida</taxon>
        <taxon>Tylenchina</taxon>
        <taxon>Panagrolaimomorpha</taxon>
        <taxon>Panagrolaimoidea</taxon>
        <taxon>Panagrolaimidae</taxon>
        <taxon>Panagrolaimus</taxon>
    </lineage>
</organism>
<dbReference type="WBParaSite" id="ES5_v2.g27040.t1">
    <property type="protein sequence ID" value="ES5_v2.g27040.t1"/>
    <property type="gene ID" value="ES5_v2.g27040"/>
</dbReference>
<protein>
    <submittedName>
        <fullName evidence="2">Peptidase A2 domain-containing protein</fullName>
    </submittedName>
</protein>
<evidence type="ECO:0000313" key="1">
    <source>
        <dbReference type="Proteomes" id="UP000887579"/>
    </source>
</evidence>
<sequence length="177" mass="20258">MFSAFRFRAICQKLVRFKRTYCNSKEDSALRHDNEKNVYVVLGTSVVALNLWQFCICLESKNAKPESMDLKTSNKIWNALYVSTLHGPLLWKLITSKITTFHINIGFGIIGCIIQFALLCRSYQLLKPVTSFDETRKKGRHFLLTKEVTVMNPETKETAKAVLFFDSGADQTYISDS</sequence>
<accession>A0AC34GBJ4</accession>
<evidence type="ECO:0000313" key="2">
    <source>
        <dbReference type="WBParaSite" id="ES5_v2.g27040.t1"/>
    </source>
</evidence>
<dbReference type="Proteomes" id="UP000887579">
    <property type="component" value="Unplaced"/>
</dbReference>
<name>A0AC34GBJ4_9BILA</name>
<proteinExistence type="predicted"/>
<reference evidence="2" key="1">
    <citation type="submission" date="2022-11" db="UniProtKB">
        <authorList>
            <consortium name="WormBaseParasite"/>
        </authorList>
    </citation>
    <scope>IDENTIFICATION</scope>
</reference>